<dbReference type="AlphaFoldDB" id="A0A0K2U103"/>
<sequence>MKPSITIDNFLNRTTLLLLTMILKEISVQ</sequence>
<evidence type="ECO:0000313" key="1">
    <source>
        <dbReference type="EMBL" id="CDW31331.1"/>
    </source>
</evidence>
<accession>A0A0K2U103</accession>
<dbReference type="EMBL" id="HACA01013970">
    <property type="protein sequence ID" value="CDW31331.1"/>
    <property type="molecule type" value="Transcribed_RNA"/>
</dbReference>
<name>A0A0K2U103_LEPSM</name>
<reference evidence="1" key="1">
    <citation type="submission" date="2014-05" db="EMBL/GenBank/DDBJ databases">
        <authorList>
            <person name="Chronopoulou M."/>
        </authorList>
    </citation>
    <scope>NUCLEOTIDE SEQUENCE</scope>
    <source>
        <tissue evidence="1">Whole organism</tissue>
    </source>
</reference>
<proteinExistence type="predicted"/>
<protein>
    <submittedName>
        <fullName evidence="1">Uncharacterized protein</fullName>
    </submittedName>
</protein>
<organism evidence="1">
    <name type="scientific">Lepeophtheirus salmonis</name>
    <name type="common">Salmon louse</name>
    <name type="synonym">Caligus salmonis</name>
    <dbReference type="NCBI Taxonomy" id="72036"/>
    <lineage>
        <taxon>Eukaryota</taxon>
        <taxon>Metazoa</taxon>
        <taxon>Ecdysozoa</taxon>
        <taxon>Arthropoda</taxon>
        <taxon>Crustacea</taxon>
        <taxon>Multicrustacea</taxon>
        <taxon>Hexanauplia</taxon>
        <taxon>Copepoda</taxon>
        <taxon>Siphonostomatoida</taxon>
        <taxon>Caligidae</taxon>
        <taxon>Lepeophtheirus</taxon>
    </lineage>
</organism>